<dbReference type="EMBL" id="VSSQ01000948">
    <property type="protein sequence ID" value="MPM03383.1"/>
    <property type="molecule type" value="Genomic_DNA"/>
</dbReference>
<keyword evidence="4" id="KW-0547">Nucleotide-binding</keyword>
<feature type="domain" description="Phosphoribulokinase/uridine kinase" evidence="6">
    <location>
        <begin position="3"/>
        <end position="189"/>
    </location>
</feature>
<evidence type="ECO:0000259" key="6">
    <source>
        <dbReference type="Pfam" id="PF00485"/>
    </source>
</evidence>
<evidence type="ECO:0000256" key="3">
    <source>
        <dbReference type="ARBA" id="ARBA00022679"/>
    </source>
</evidence>
<comment type="caution">
    <text evidence="7">The sequence shown here is derived from an EMBL/GenBank/DDBJ whole genome shotgun (WGS) entry which is preliminary data.</text>
</comment>
<dbReference type="InterPro" id="IPR006083">
    <property type="entry name" value="PRK/URK"/>
</dbReference>
<keyword evidence="3 7" id="KW-0808">Transferase</keyword>
<evidence type="ECO:0000256" key="5">
    <source>
        <dbReference type="ARBA" id="ARBA00022777"/>
    </source>
</evidence>
<dbReference type="GO" id="GO:0004849">
    <property type="term" value="F:uridine kinase activity"/>
    <property type="evidence" value="ECO:0007669"/>
    <property type="project" value="UniProtKB-EC"/>
</dbReference>
<reference evidence="7" key="1">
    <citation type="submission" date="2019-08" db="EMBL/GenBank/DDBJ databases">
        <authorList>
            <person name="Kucharzyk K."/>
            <person name="Murdoch R.W."/>
            <person name="Higgins S."/>
            <person name="Loffler F."/>
        </authorList>
    </citation>
    <scope>NUCLEOTIDE SEQUENCE</scope>
</reference>
<organism evidence="7">
    <name type="scientific">bioreactor metagenome</name>
    <dbReference type="NCBI Taxonomy" id="1076179"/>
    <lineage>
        <taxon>unclassified sequences</taxon>
        <taxon>metagenomes</taxon>
        <taxon>ecological metagenomes</taxon>
    </lineage>
</organism>
<evidence type="ECO:0000256" key="1">
    <source>
        <dbReference type="ARBA" id="ARBA00004690"/>
    </source>
</evidence>
<dbReference type="CDD" id="cd02023">
    <property type="entry name" value="UMPK"/>
    <property type="match status" value="1"/>
</dbReference>
<dbReference type="UniPathway" id="UPA00574">
    <property type="reaction ID" value="UER00637"/>
</dbReference>
<dbReference type="Gene3D" id="3.40.50.300">
    <property type="entry name" value="P-loop containing nucleotide triphosphate hydrolases"/>
    <property type="match status" value="1"/>
</dbReference>
<dbReference type="PRINTS" id="PR00988">
    <property type="entry name" value="URIDINKINASE"/>
</dbReference>
<dbReference type="AlphaFoldDB" id="A0A644WLU2"/>
<evidence type="ECO:0000313" key="7">
    <source>
        <dbReference type="EMBL" id="MPM03383.1"/>
    </source>
</evidence>
<dbReference type="NCBIfam" id="NF004018">
    <property type="entry name" value="PRK05480.1"/>
    <property type="match status" value="1"/>
</dbReference>
<comment type="pathway">
    <text evidence="1">Pyrimidine metabolism; UMP biosynthesis via salvage pathway; UMP from uridine: step 1/1.</text>
</comment>
<proteinExistence type="predicted"/>
<name>A0A644WLU2_9ZZZZ</name>
<evidence type="ECO:0000256" key="4">
    <source>
        <dbReference type="ARBA" id="ARBA00022741"/>
    </source>
</evidence>
<dbReference type="Pfam" id="PF00485">
    <property type="entry name" value="PRK"/>
    <property type="match status" value="1"/>
</dbReference>
<accession>A0A644WLU2</accession>
<dbReference type="PANTHER" id="PTHR10285">
    <property type="entry name" value="URIDINE KINASE"/>
    <property type="match status" value="1"/>
</dbReference>
<dbReference type="GO" id="GO:0005524">
    <property type="term" value="F:ATP binding"/>
    <property type="evidence" value="ECO:0007669"/>
    <property type="project" value="InterPro"/>
</dbReference>
<sequence length="211" mass="23566">MLVIGIAGGSGSGKTTVVKAVMQQFTKGEVCLLSQDSYYRDNGHLSAEERARINFDHPSSIEFSLLCKHLDQLKAGQEIQMPIYSYVTCARSKETIPVAPARVMIVEGILVLANPRLRERLDIKVFVDADGDDRLMRIIKRDIEERGRSFLQVLEHYERFVKPMHQTFIEPTKRYADIIIPQGGANKIAIDILTAKVGSKLAEYNGSLSAS</sequence>
<dbReference type="SUPFAM" id="SSF52540">
    <property type="entry name" value="P-loop containing nucleoside triphosphate hydrolases"/>
    <property type="match status" value="1"/>
</dbReference>
<keyword evidence="5 7" id="KW-0418">Kinase</keyword>
<dbReference type="NCBIfam" id="TIGR00235">
    <property type="entry name" value="udk"/>
    <property type="match status" value="1"/>
</dbReference>
<evidence type="ECO:0000256" key="2">
    <source>
        <dbReference type="ARBA" id="ARBA00012137"/>
    </source>
</evidence>
<dbReference type="GO" id="GO:0044206">
    <property type="term" value="P:UMP salvage"/>
    <property type="evidence" value="ECO:0007669"/>
    <property type="project" value="UniProtKB-UniPathway"/>
</dbReference>
<dbReference type="EC" id="2.7.1.48" evidence="2"/>
<gene>
    <name evidence="7" type="primary">udk_19</name>
    <name evidence="7" type="ORF">SDC9_49649</name>
</gene>
<protein>
    <recommendedName>
        <fullName evidence="2">uridine/cytidine kinase</fullName>
        <ecNumber evidence="2">2.7.1.48</ecNumber>
    </recommendedName>
</protein>
<dbReference type="InterPro" id="IPR027417">
    <property type="entry name" value="P-loop_NTPase"/>
</dbReference>
<dbReference type="InterPro" id="IPR000764">
    <property type="entry name" value="Uridine_kinase-like"/>
</dbReference>